<protein>
    <submittedName>
        <fullName evidence="1">Uncharacterized protein</fullName>
    </submittedName>
</protein>
<sequence length="241" mass="27298">MSQPADSRSEPTIPSVSITFRPVADDFHLQSLNVVDGDARIAVSFNDARPLGTTLKDRAAREVRQFLDRAGEERGMWSFPDERIVLRDLLLAEPRLIVSHRPTLGRVHVLRFNRFYGQVMGLFDASVRIANPLRSQLEDLAFRTVEGAMLPLFNLSEFLETNRLSGEELDRIQVSRMVELLDQLREKIGQLQLHYLILSRTVSKGTPDSASRLSTDLMELIDGEDVLLAENDDTAIPPFLW</sequence>
<dbReference type="Proteomes" id="UP000314011">
    <property type="component" value="Unassembled WGS sequence"/>
</dbReference>
<dbReference type="OrthoDB" id="7860874at2"/>
<keyword evidence="2" id="KW-1185">Reference proteome</keyword>
<evidence type="ECO:0000313" key="2">
    <source>
        <dbReference type="Proteomes" id="UP000314011"/>
    </source>
</evidence>
<reference evidence="1 2" key="1">
    <citation type="submission" date="2019-06" db="EMBL/GenBank/DDBJ databases">
        <title>Genome of new Rhodobacteraceae sp. SM1903.</title>
        <authorList>
            <person name="Ren X."/>
        </authorList>
    </citation>
    <scope>NUCLEOTIDE SEQUENCE [LARGE SCALE GENOMIC DNA]</scope>
    <source>
        <strain evidence="1 2">SM1903</strain>
    </source>
</reference>
<organism evidence="1 2">
    <name type="scientific">Pelagovum pacificum</name>
    <dbReference type="NCBI Taxonomy" id="2588711"/>
    <lineage>
        <taxon>Bacteria</taxon>
        <taxon>Pseudomonadati</taxon>
        <taxon>Pseudomonadota</taxon>
        <taxon>Alphaproteobacteria</taxon>
        <taxon>Rhodobacterales</taxon>
        <taxon>Paracoccaceae</taxon>
        <taxon>Pelagovum</taxon>
    </lineage>
</organism>
<dbReference type="EMBL" id="VFFF01000001">
    <property type="protein sequence ID" value="TNY33362.1"/>
    <property type="molecule type" value="Genomic_DNA"/>
</dbReference>
<comment type="caution">
    <text evidence="1">The sequence shown here is derived from an EMBL/GenBank/DDBJ whole genome shotgun (WGS) entry which is preliminary data.</text>
</comment>
<gene>
    <name evidence="1" type="ORF">FHY64_08840</name>
</gene>
<evidence type="ECO:0000313" key="1">
    <source>
        <dbReference type="EMBL" id="TNY33362.1"/>
    </source>
</evidence>
<dbReference type="AlphaFoldDB" id="A0A5C5GF27"/>
<name>A0A5C5GF27_9RHOB</name>
<proteinExistence type="predicted"/>
<dbReference type="RefSeq" id="WP_140194047.1">
    <property type="nucleotide sequence ID" value="NZ_CP065915.1"/>
</dbReference>
<accession>A0A5C5GF27</accession>